<dbReference type="EMBL" id="JAGTJR010000007">
    <property type="protein sequence ID" value="KAH7057381.1"/>
    <property type="molecule type" value="Genomic_DNA"/>
</dbReference>
<dbReference type="SUPFAM" id="SSF50129">
    <property type="entry name" value="GroES-like"/>
    <property type="match status" value="1"/>
</dbReference>
<keyword evidence="4" id="KW-0862">Zinc</keyword>
<protein>
    <submittedName>
        <fullName evidence="7">Chaperonin 10-like protein</fullName>
    </submittedName>
</protein>
<evidence type="ECO:0000256" key="5">
    <source>
        <dbReference type="ARBA" id="ARBA00023002"/>
    </source>
</evidence>
<keyword evidence="5" id="KW-0560">Oxidoreductase</keyword>
<dbReference type="InterPro" id="IPR036291">
    <property type="entry name" value="NAD(P)-bd_dom_sf"/>
</dbReference>
<evidence type="ECO:0000256" key="3">
    <source>
        <dbReference type="ARBA" id="ARBA00022723"/>
    </source>
</evidence>
<proteinExistence type="inferred from homology"/>
<comment type="cofactor">
    <cofactor evidence="1">
        <name>Zn(2+)</name>
        <dbReference type="ChEBI" id="CHEBI:29105"/>
    </cofactor>
</comment>
<evidence type="ECO:0000256" key="2">
    <source>
        <dbReference type="ARBA" id="ARBA00008072"/>
    </source>
</evidence>
<comment type="similarity">
    <text evidence="2">Belongs to the zinc-containing alcohol dehydrogenase family.</text>
</comment>
<dbReference type="PANTHER" id="PTHR42940:SF1">
    <property type="entry name" value="ENOYL REDUCTASE (ER) DOMAIN-CONTAINING PROTEIN"/>
    <property type="match status" value="1"/>
</dbReference>
<name>A0ABQ8GJH0_9PEZI</name>
<dbReference type="InterPro" id="IPR011032">
    <property type="entry name" value="GroES-like_sf"/>
</dbReference>
<dbReference type="Pfam" id="PF08240">
    <property type="entry name" value="ADH_N"/>
    <property type="match status" value="1"/>
</dbReference>
<keyword evidence="8" id="KW-1185">Reference proteome</keyword>
<organism evidence="7 8">
    <name type="scientific">Macrophomina phaseolina</name>
    <dbReference type="NCBI Taxonomy" id="35725"/>
    <lineage>
        <taxon>Eukaryota</taxon>
        <taxon>Fungi</taxon>
        <taxon>Dikarya</taxon>
        <taxon>Ascomycota</taxon>
        <taxon>Pezizomycotina</taxon>
        <taxon>Dothideomycetes</taxon>
        <taxon>Dothideomycetes incertae sedis</taxon>
        <taxon>Botryosphaeriales</taxon>
        <taxon>Botryosphaeriaceae</taxon>
        <taxon>Macrophomina</taxon>
    </lineage>
</organism>
<sequence length="224" mass="23694">MPDSAAPIGAGVRMEQGPDELLIRINATGICYSDIHLMSGDLGFKMSETGCLVAGHEAAGVGANVKNWKVVDRAGVKPMRGTCGQCELCFEGKDNYRRAARASGLTDPGTFQQYITAPARYTNRIPDGVSDYVAGPLMCGGLTAYGSLKRACLKAGNWLVTSSRRHGGAEKKALALARGAEHFVDFATAGDISEARGLSALPQSVQDLKEGRVTGHIVIDLNRP</sequence>
<reference evidence="7 8" key="1">
    <citation type="journal article" date="2021" name="Nat. Commun.">
        <title>Genetic determinants of endophytism in the Arabidopsis root mycobiome.</title>
        <authorList>
            <person name="Mesny F."/>
            <person name="Miyauchi S."/>
            <person name="Thiergart T."/>
            <person name="Pickel B."/>
            <person name="Atanasova L."/>
            <person name="Karlsson M."/>
            <person name="Huettel B."/>
            <person name="Barry K.W."/>
            <person name="Haridas S."/>
            <person name="Chen C."/>
            <person name="Bauer D."/>
            <person name="Andreopoulos W."/>
            <person name="Pangilinan J."/>
            <person name="LaButti K."/>
            <person name="Riley R."/>
            <person name="Lipzen A."/>
            <person name="Clum A."/>
            <person name="Drula E."/>
            <person name="Henrissat B."/>
            <person name="Kohler A."/>
            <person name="Grigoriev I.V."/>
            <person name="Martin F.M."/>
            <person name="Hacquard S."/>
        </authorList>
    </citation>
    <scope>NUCLEOTIDE SEQUENCE [LARGE SCALE GENOMIC DNA]</scope>
    <source>
        <strain evidence="7 8">MPI-SDFR-AT-0080</strain>
    </source>
</reference>
<accession>A0ABQ8GJH0</accession>
<evidence type="ECO:0000259" key="6">
    <source>
        <dbReference type="Pfam" id="PF08240"/>
    </source>
</evidence>
<dbReference type="Proteomes" id="UP000774617">
    <property type="component" value="Unassembled WGS sequence"/>
</dbReference>
<dbReference type="SUPFAM" id="SSF51735">
    <property type="entry name" value="NAD(P)-binding Rossmann-fold domains"/>
    <property type="match status" value="1"/>
</dbReference>
<keyword evidence="3" id="KW-0479">Metal-binding</keyword>
<evidence type="ECO:0000256" key="4">
    <source>
        <dbReference type="ARBA" id="ARBA00022833"/>
    </source>
</evidence>
<evidence type="ECO:0000313" key="7">
    <source>
        <dbReference type="EMBL" id="KAH7057381.1"/>
    </source>
</evidence>
<dbReference type="Gene3D" id="3.90.180.10">
    <property type="entry name" value="Medium-chain alcohol dehydrogenases, catalytic domain"/>
    <property type="match status" value="1"/>
</dbReference>
<comment type="caution">
    <text evidence="7">The sequence shown here is derived from an EMBL/GenBank/DDBJ whole genome shotgun (WGS) entry which is preliminary data.</text>
</comment>
<dbReference type="PANTHER" id="PTHR42940">
    <property type="entry name" value="ALCOHOL DEHYDROGENASE 1-RELATED"/>
    <property type="match status" value="1"/>
</dbReference>
<gene>
    <name evidence="7" type="ORF">B0J12DRAFT_783757</name>
</gene>
<dbReference type="Gene3D" id="3.40.50.720">
    <property type="entry name" value="NAD(P)-binding Rossmann-like Domain"/>
    <property type="match status" value="1"/>
</dbReference>
<evidence type="ECO:0000256" key="1">
    <source>
        <dbReference type="ARBA" id="ARBA00001947"/>
    </source>
</evidence>
<feature type="domain" description="Alcohol dehydrogenase-like N-terminal" evidence="6">
    <location>
        <begin position="17"/>
        <end position="127"/>
    </location>
</feature>
<dbReference type="InterPro" id="IPR013154">
    <property type="entry name" value="ADH-like_N"/>
</dbReference>
<evidence type="ECO:0000313" key="8">
    <source>
        <dbReference type="Proteomes" id="UP000774617"/>
    </source>
</evidence>